<dbReference type="AlphaFoldDB" id="A0A3B1E1B6"/>
<accession>A0A3B1E1B6</accession>
<evidence type="ECO:0000259" key="2">
    <source>
        <dbReference type="Pfam" id="PF16313"/>
    </source>
</evidence>
<evidence type="ECO:0000256" key="1">
    <source>
        <dbReference type="SAM" id="MobiDB-lite"/>
    </source>
</evidence>
<sequence length="591" mass="66679">AIGPSRVNPMTGEILDADIILTDGWIRYYRFSFDKIMPKLAMQGYSPETLAWLAKNPQWDPRVQLAPPSKRPYIMAQIAKQATMPLGSHASAKVDSNLIGDDEFDGLIGQTSQTNGLCLAANGLAYDMAFMRMHQEILSNTYFAETAKDDKGKDKKKKEDAKKKKKKKDHLLDGMPEEFIGPLLAHLVAHEVGHTIGLRHNFKGSSVYTYNEINSDKMKGKKPLGGSVMDYTPINISMDAKGKPRGDYSMLGIGPYDMWAIEYGYTSAKDLKPILARVAEPQLAYGTDEDTSGPDPLSRRFDFSKNPLDYANAQMKLAKFHRARLLDKFVKKGDSWSKASEGYGMTLSLQFRSIFMMTSWIGGVHIYRDKKGDKNGRKPIEVVSAKQQRDALKFVLENSFRDNAYGLSSKLMQHLTHDKWMDGANWFKAMQDATFPVHDRIMGLQLTVMTKLMNPSTLRRVYDNELNVSADKDAMTLAELMESINKEVWTELNQKKNGKFTTRKPMISTLRQNLQSEHLSRLISLALLQSSSQSAYKAISNLALLELKTLKKEVDNKLKAEGKTFDIYTRAHLSKVSTQIEKALQAQFIVR</sequence>
<dbReference type="InterPro" id="IPR032534">
    <property type="entry name" value="EcxA_zinc-bd"/>
</dbReference>
<gene>
    <name evidence="3" type="ORF">MNBD_PLANCTO02-1807</name>
</gene>
<reference evidence="3" key="1">
    <citation type="submission" date="2018-06" db="EMBL/GenBank/DDBJ databases">
        <authorList>
            <person name="Zhirakovskaya E."/>
        </authorList>
    </citation>
    <scope>NUCLEOTIDE SEQUENCE</scope>
</reference>
<evidence type="ECO:0000313" key="3">
    <source>
        <dbReference type="EMBL" id="VAX42110.1"/>
    </source>
</evidence>
<dbReference type="SUPFAM" id="SSF55486">
    <property type="entry name" value="Metalloproteases ('zincins'), catalytic domain"/>
    <property type="match status" value="1"/>
</dbReference>
<feature type="non-terminal residue" evidence="3">
    <location>
        <position position="1"/>
    </location>
</feature>
<feature type="region of interest" description="Disordered" evidence="1">
    <location>
        <begin position="148"/>
        <end position="169"/>
    </location>
</feature>
<name>A0A3B1E1B6_9ZZZZ</name>
<dbReference type="Gene3D" id="3.40.390.10">
    <property type="entry name" value="Collagenase (Catalytic Domain)"/>
    <property type="match status" value="1"/>
</dbReference>
<protein>
    <recommendedName>
        <fullName evidence="2">EcxA zinc-binding domain-containing protein</fullName>
    </recommendedName>
</protein>
<dbReference type="EMBL" id="UOGL01000624">
    <property type="protein sequence ID" value="VAX42110.1"/>
    <property type="molecule type" value="Genomic_DNA"/>
</dbReference>
<dbReference type="PANTHER" id="PTHR38478:SF1">
    <property type="entry name" value="ZINC DEPENDENT METALLOPROTEASE DOMAIN LIPOPROTEIN"/>
    <property type="match status" value="1"/>
</dbReference>
<feature type="domain" description="EcxA zinc-binding" evidence="2">
    <location>
        <begin position="175"/>
        <end position="495"/>
    </location>
</feature>
<dbReference type="PANTHER" id="PTHR38478">
    <property type="entry name" value="PEPTIDASE M1A AND M12B"/>
    <property type="match status" value="1"/>
</dbReference>
<dbReference type="InterPro" id="IPR024079">
    <property type="entry name" value="MetalloPept_cat_dom_sf"/>
</dbReference>
<feature type="compositionally biased region" description="Basic and acidic residues" evidence="1">
    <location>
        <begin position="148"/>
        <end position="162"/>
    </location>
</feature>
<dbReference type="GO" id="GO:0008237">
    <property type="term" value="F:metallopeptidase activity"/>
    <property type="evidence" value="ECO:0007669"/>
    <property type="project" value="InterPro"/>
</dbReference>
<dbReference type="Pfam" id="PF16313">
    <property type="entry name" value="DUF4953"/>
    <property type="match status" value="1"/>
</dbReference>
<organism evidence="3">
    <name type="scientific">hydrothermal vent metagenome</name>
    <dbReference type="NCBI Taxonomy" id="652676"/>
    <lineage>
        <taxon>unclassified sequences</taxon>
        <taxon>metagenomes</taxon>
        <taxon>ecological metagenomes</taxon>
    </lineage>
</organism>
<proteinExistence type="predicted"/>